<dbReference type="Pfam" id="PF00107">
    <property type="entry name" value="ADH_zinc_N"/>
    <property type="match status" value="1"/>
</dbReference>
<dbReference type="PANTHER" id="PTHR43205:SF7">
    <property type="entry name" value="PROSTAGLANDIN REDUCTASE 1"/>
    <property type="match status" value="1"/>
</dbReference>
<accession>A0A6U2Y499</accession>
<proteinExistence type="predicted"/>
<dbReference type="EMBL" id="HBKR01011635">
    <property type="protein sequence ID" value="CAE2297347.1"/>
    <property type="molecule type" value="Transcribed_RNA"/>
</dbReference>
<evidence type="ECO:0008006" key="6">
    <source>
        <dbReference type="Google" id="ProtNLM"/>
    </source>
</evidence>
<dbReference type="AlphaFoldDB" id="A0A6U2Y499"/>
<dbReference type="CDD" id="cd05288">
    <property type="entry name" value="PGDH"/>
    <property type="match status" value="1"/>
</dbReference>
<keyword evidence="1" id="KW-0560">Oxidoreductase</keyword>
<evidence type="ECO:0000259" key="2">
    <source>
        <dbReference type="Pfam" id="PF00107"/>
    </source>
</evidence>
<dbReference type="InterPro" id="IPR041694">
    <property type="entry name" value="ADH_N_2"/>
</dbReference>
<organism evidence="4">
    <name type="scientific">Paramoeba aestuarina</name>
    <dbReference type="NCBI Taxonomy" id="180227"/>
    <lineage>
        <taxon>Eukaryota</taxon>
        <taxon>Amoebozoa</taxon>
        <taxon>Discosea</taxon>
        <taxon>Flabellinia</taxon>
        <taxon>Dactylopodida</taxon>
        <taxon>Paramoebidae</taxon>
        <taxon>Paramoeba</taxon>
    </lineage>
</organism>
<dbReference type="Gene3D" id="3.90.180.10">
    <property type="entry name" value="Medium-chain alcohol dehydrogenases, catalytic domain"/>
    <property type="match status" value="1"/>
</dbReference>
<protein>
    <recommendedName>
        <fullName evidence="6">Enoyl reductase (ER) domain-containing protein</fullName>
    </recommendedName>
</protein>
<dbReference type="Pfam" id="PF16884">
    <property type="entry name" value="ADH_N_2"/>
    <property type="match status" value="1"/>
</dbReference>
<dbReference type="FunFam" id="3.40.50.720:FF:000121">
    <property type="entry name" value="Prostaglandin reductase 2"/>
    <property type="match status" value="1"/>
</dbReference>
<dbReference type="InterPro" id="IPR011032">
    <property type="entry name" value="GroES-like_sf"/>
</dbReference>
<evidence type="ECO:0000259" key="3">
    <source>
        <dbReference type="Pfam" id="PF16884"/>
    </source>
</evidence>
<name>A0A6U2Y499_9EUKA</name>
<dbReference type="GO" id="GO:0016628">
    <property type="term" value="F:oxidoreductase activity, acting on the CH-CH group of donors, NAD or NADP as acceptor"/>
    <property type="evidence" value="ECO:0007669"/>
    <property type="project" value="InterPro"/>
</dbReference>
<evidence type="ECO:0000256" key="1">
    <source>
        <dbReference type="ARBA" id="ARBA00023002"/>
    </source>
</evidence>
<dbReference type="PANTHER" id="PTHR43205">
    <property type="entry name" value="PROSTAGLANDIN REDUCTASE"/>
    <property type="match status" value="1"/>
</dbReference>
<feature type="domain" description="Oxidoreductase N-terminal" evidence="3">
    <location>
        <begin position="7"/>
        <end position="113"/>
    </location>
</feature>
<evidence type="ECO:0000313" key="5">
    <source>
        <dbReference type="EMBL" id="CAE2297347.1"/>
    </source>
</evidence>
<gene>
    <name evidence="4" type="ORF">NAES01612_LOCUS7725</name>
    <name evidence="5" type="ORF">NAES01612_LOCUS7726</name>
</gene>
<reference evidence="4" key="1">
    <citation type="submission" date="2021-01" db="EMBL/GenBank/DDBJ databases">
        <authorList>
            <person name="Corre E."/>
            <person name="Pelletier E."/>
            <person name="Niang G."/>
            <person name="Scheremetjew M."/>
            <person name="Finn R."/>
            <person name="Kale V."/>
            <person name="Holt S."/>
            <person name="Cochrane G."/>
            <person name="Meng A."/>
            <person name="Brown T."/>
            <person name="Cohen L."/>
        </authorList>
    </citation>
    <scope>NUCLEOTIDE SEQUENCE</scope>
    <source>
        <strain evidence="4">SoJaBio B1-5/56/2</strain>
    </source>
</reference>
<dbReference type="SUPFAM" id="SSF50129">
    <property type="entry name" value="GroES-like"/>
    <property type="match status" value="1"/>
</dbReference>
<dbReference type="EMBL" id="HBKR01011634">
    <property type="protein sequence ID" value="CAE2297344.1"/>
    <property type="molecule type" value="Transcribed_RNA"/>
</dbReference>
<dbReference type="InterPro" id="IPR013149">
    <property type="entry name" value="ADH-like_C"/>
</dbReference>
<evidence type="ECO:0000313" key="4">
    <source>
        <dbReference type="EMBL" id="CAE2297344.1"/>
    </source>
</evidence>
<dbReference type="InterPro" id="IPR045010">
    <property type="entry name" value="MDR_fam"/>
</dbReference>
<feature type="domain" description="Alcohol dehydrogenase-like C-terminal" evidence="2">
    <location>
        <begin position="170"/>
        <end position="294"/>
    </location>
</feature>
<dbReference type="InterPro" id="IPR036291">
    <property type="entry name" value="NAD(P)-bd_dom_sf"/>
</dbReference>
<sequence length="361" mass="38959">MAAIRQSWYLVQRPKSEKLEAGKHFEWREEPLPETLDAGSFLVRHIYLSLDPTNRIWASDVPQYMPPSPLNEVMRGLTIGVVEKSENSDYPVGTYVSYLGGFTTHNVVTKEAVAAFPPGKLDWAPGKNVPLTAYLALINLVSGFTAYVGLLETGAMKEGDVVLVSGAAGAVGSMVVQMARLKGAKRVVGIAGGATKKAYLLEELGCDAAIDYKATDNMDAAIKEACPDGVDVFFDNVGGVTLDAAFLNMKLNGRISICGAINMYNEIEGGVSGPKNFGMTLMQRLTVKGFICTDHLATLWAPFEKDCKDWVASNAIKYSVFKTEGLDKAIESLDRLFTGDKPAGAKLVCQISAEPDHIPLP</sequence>
<dbReference type="Gene3D" id="3.40.50.720">
    <property type="entry name" value="NAD(P)-binding Rossmann-like Domain"/>
    <property type="match status" value="1"/>
</dbReference>
<dbReference type="SUPFAM" id="SSF51735">
    <property type="entry name" value="NAD(P)-binding Rossmann-fold domains"/>
    <property type="match status" value="1"/>
</dbReference>